<comment type="subunit">
    <text evidence="1">Homodimer.</text>
</comment>
<evidence type="ECO:0000256" key="4">
    <source>
        <dbReference type="ARBA" id="ARBA00047684"/>
    </source>
</evidence>
<dbReference type="GO" id="GO:0006144">
    <property type="term" value="P:purine nucleobase metabolic process"/>
    <property type="evidence" value="ECO:0007669"/>
    <property type="project" value="UniProtKB-KW"/>
</dbReference>
<name>A0A840YM45_9PROT</name>
<gene>
    <name evidence="5" type="ORF">FHS87_004393</name>
</gene>
<dbReference type="PANTHER" id="PTHR21221:SF1">
    <property type="entry name" value="UREIDOGLYCOLATE LYASE"/>
    <property type="match status" value="1"/>
</dbReference>
<dbReference type="Gene3D" id="2.60.120.480">
    <property type="entry name" value="Ureidoglycolate hydrolase"/>
    <property type="match status" value="1"/>
</dbReference>
<dbReference type="Proteomes" id="UP000580654">
    <property type="component" value="Unassembled WGS sequence"/>
</dbReference>
<dbReference type="InterPro" id="IPR047233">
    <property type="entry name" value="UAH_cupin"/>
</dbReference>
<dbReference type="Pfam" id="PF04115">
    <property type="entry name" value="Ureidogly_lyase"/>
    <property type="match status" value="1"/>
</dbReference>
<evidence type="ECO:0000313" key="5">
    <source>
        <dbReference type="EMBL" id="MBB5696322.1"/>
    </source>
</evidence>
<dbReference type="GO" id="GO:0000256">
    <property type="term" value="P:allantoin catabolic process"/>
    <property type="evidence" value="ECO:0007669"/>
    <property type="project" value="InterPro"/>
</dbReference>
<keyword evidence="2" id="KW-0659">Purine metabolism</keyword>
<comment type="catalytic activity">
    <reaction evidence="4">
        <text>(S)-ureidoglycolate = urea + glyoxylate</text>
        <dbReference type="Rhea" id="RHEA:11304"/>
        <dbReference type="ChEBI" id="CHEBI:16199"/>
        <dbReference type="ChEBI" id="CHEBI:36655"/>
        <dbReference type="ChEBI" id="CHEBI:57296"/>
        <dbReference type="EC" id="4.3.2.3"/>
    </reaction>
</comment>
<evidence type="ECO:0000256" key="2">
    <source>
        <dbReference type="ARBA" id="ARBA00022631"/>
    </source>
</evidence>
<dbReference type="PANTHER" id="PTHR21221">
    <property type="entry name" value="UREIDOGLYCOLATE HYDROLASE"/>
    <property type="match status" value="1"/>
</dbReference>
<dbReference type="AlphaFoldDB" id="A0A840YM45"/>
<dbReference type="EC" id="4.3.2.3" evidence="5"/>
<evidence type="ECO:0000313" key="6">
    <source>
        <dbReference type="Proteomes" id="UP000580654"/>
    </source>
</evidence>
<keyword evidence="3 5" id="KW-0456">Lyase</keyword>
<dbReference type="EMBL" id="JACIJD010000037">
    <property type="protein sequence ID" value="MBB5696322.1"/>
    <property type="molecule type" value="Genomic_DNA"/>
</dbReference>
<dbReference type="GO" id="GO:0004848">
    <property type="term" value="F:ureidoglycolate hydrolase activity"/>
    <property type="evidence" value="ECO:0007669"/>
    <property type="project" value="InterPro"/>
</dbReference>
<accession>A0A840YM45</accession>
<proteinExistence type="predicted"/>
<dbReference type="CDD" id="cd20298">
    <property type="entry name" value="cupin_UAH"/>
    <property type="match status" value="1"/>
</dbReference>
<reference evidence="5 6" key="1">
    <citation type="submission" date="2020-08" db="EMBL/GenBank/DDBJ databases">
        <title>Genomic Encyclopedia of Type Strains, Phase IV (KMG-IV): sequencing the most valuable type-strain genomes for metagenomic binning, comparative biology and taxonomic classification.</title>
        <authorList>
            <person name="Goeker M."/>
        </authorList>
    </citation>
    <scope>NUCLEOTIDE SEQUENCE [LARGE SCALE GENOMIC DNA]</scope>
    <source>
        <strain evidence="5 6">DSM 25622</strain>
    </source>
</reference>
<dbReference type="InterPro" id="IPR024060">
    <property type="entry name" value="Ureidoglycolate_lyase_dom_sf"/>
</dbReference>
<dbReference type="InterPro" id="IPR007247">
    <property type="entry name" value="Ureidogly_lyase"/>
</dbReference>
<dbReference type="RefSeq" id="WP_184521528.1">
    <property type="nucleotide sequence ID" value="NZ_JACIJD010000037.1"/>
</dbReference>
<dbReference type="SUPFAM" id="SSF51182">
    <property type="entry name" value="RmlC-like cupins"/>
    <property type="match status" value="1"/>
</dbReference>
<organism evidence="5 6">
    <name type="scientific">Muricoccus pecuniae</name>
    <dbReference type="NCBI Taxonomy" id="693023"/>
    <lineage>
        <taxon>Bacteria</taxon>
        <taxon>Pseudomonadati</taxon>
        <taxon>Pseudomonadota</taxon>
        <taxon>Alphaproteobacteria</taxon>
        <taxon>Acetobacterales</taxon>
        <taxon>Roseomonadaceae</taxon>
        <taxon>Muricoccus</taxon>
    </lineage>
</organism>
<comment type="caution">
    <text evidence="5">The sequence shown here is derived from an EMBL/GenBank/DDBJ whole genome shotgun (WGS) entry which is preliminary data.</text>
</comment>
<sequence length="157" mass="17012">MRMLPLTAEDFAPFGDVLMVPVAPGRTYVERSLANLRPDARPSLSMVAKEPEATPIRVHRMERHRFSSQSFIPLSPARFLVLVAPHAAGGGPDMGRAVAFLATPGQGVTYGADVWHHPFTLLSAPAAFAVTMWLDGTADDEEFVDVTPFSLEVPDAL</sequence>
<keyword evidence="6" id="KW-1185">Reference proteome</keyword>
<dbReference type="InterPro" id="IPR011051">
    <property type="entry name" value="RmlC_Cupin_sf"/>
</dbReference>
<evidence type="ECO:0000256" key="3">
    <source>
        <dbReference type="ARBA" id="ARBA00023239"/>
    </source>
</evidence>
<dbReference type="GO" id="GO:0050385">
    <property type="term" value="F:ureidoglycolate lyase activity"/>
    <property type="evidence" value="ECO:0007669"/>
    <property type="project" value="UniProtKB-EC"/>
</dbReference>
<evidence type="ECO:0000256" key="1">
    <source>
        <dbReference type="ARBA" id="ARBA00011738"/>
    </source>
</evidence>
<protein>
    <submittedName>
        <fullName evidence="5">Ureidoglycolate lyase</fullName>
        <ecNumber evidence="5">4.3.2.3</ecNumber>
    </submittedName>
</protein>